<dbReference type="SUPFAM" id="SSF53335">
    <property type="entry name" value="S-adenosyl-L-methionine-dependent methyltransferases"/>
    <property type="match status" value="1"/>
</dbReference>
<feature type="compositionally biased region" description="Polar residues" evidence="6">
    <location>
        <begin position="124"/>
        <end position="134"/>
    </location>
</feature>
<name>A0A9D9I658_9BACT</name>
<comment type="similarity">
    <text evidence="5">Belongs to the class I-like SAM-binding methyltransferase superfamily. MenG/UbiE family.</text>
</comment>
<accession>A0A9D9I658</accession>
<dbReference type="PANTHER" id="PTHR43591:SF24">
    <property type="entry name" value="2-METHOXY-6-POLYPRENYL-1,4-BENZOQUINOL METHYLASE, MITOCHONDRIAL"/>
    <property type="match status" value="1"/>
</dbReference>
<comment type="catalytic activity">
    <reaction evidence="5">
        <text>a 2-demethylmenaquinol + S-adenosyl-L-methionine = a menaquinol + S-adenosyl-L-homocysteine + H(+)</text>
        <dbReference type="Rhea" id="RHEA:42640"/>
        <dbReference type="Rhea" id="RHEA-COMP:9539"/>
        <dbReference type="Rhea" id="RHEA-COMP:9563"/>
        <dbReference type="ChEBI" id="CHEBI:15378"/>
        <dbReference type="ChEBI" id="CHEBI:18151"/>
        <dbReference type="ChEBI" id="CHEBI:55437"/>
        <dbReference type="ChEBI" id="CHEBI:57856"/>
        <dbReference type="ChEBI" id="CHEBI:59789"/>
        <dbReference type="EC" id="2.1.1.163"/>
    </reaction>
</comment>
<dbReference type="CDD" id="cd02440">
    <property type="entry name" value="AdoMet_MTases"/>
    <property type="match status" value="1"/>
</dbReference>
<dbReference type="Pfam" id="PF01209">
    <property type="entry name" value="Ubie_methyltran"/>
    <property type="match status" value="2"/>
</dbReference>
<feature type="binding site" evidence="5">
    <location>
        <position position="67"/>
    </location>
    <ligand>
        <name>S-adenosyl-L-methionine</name>
        <dbReference type="ChEBI" id="CHEBI:59789"/>
    </ligand>
</feature>
<comment type="caution">
    <text evidence="5">Lacks conserved residue(s) required for the propagation of feature annotation.</text>
</comment>
<feature type="region of interest" description="Disordered" evidence="6">
    <location>
        <begin position="104"/>
        <end position="134"/>
    </location>
</feature>
<evidence type="ECO:0000256" key="6">
    <source>
        <dbReference type="SAM" id="MobiDB-lite"/>
    </source>
</evidence>
<feature type="binding site" evidence="5">
    <location>
        <begin position="145"/>
        <end position="146"/>
    </location>
    <ligand>
        <name>S-adenosyl-L-methionine</name>
        <dbReference type="ChEBI" id="CHEBI:59789"/>
    </ligand>
</feature>
<evidence type="ECO:0000256" key="4">
    <source>
        <dbReference type="ARBA" id="ARBA00022691"/>
    </source>
</evidence>
<evidence type="ECO:0000256" key="3">
    <source>
        <dbReference type="ARBA" id="ARBA00022679"/>
    </source>
</evidence>
<dbReference type="Gene3D" id="3.40.50.150">
    <property type="entry name" value="Vaccinia Virus protein VP39"/>
    <property type="match status" value="1"/>
</dbReference>
<proteinExistence type="inferred from homology"/>
<dbReference type="GO" id="GO:0043770">
    <property type="term" value="F:demethylmenaquinone methyltransferase activity"/>
    <property type="evidence" value="ECO:0007669"/>
    <property type="project" value="UniProtKB-UniRule"/>
</dbReference>
<evidence type="ECO:0000256" key="2">
    <source>
        <dbReference type="ARBA" id="ARBA00022603"/>
    </source>
</evidence>
<dbReference type="PROSITE" id="PS51608">
    <property type="entry name" value="SAM_MT_UBIE"/>
    <property type="match status" value="1"/>
</dbReference>
<evidence type="ECO:0000256" key="5">
    <source>
        <dbReference type="HAMAP-Rule" id="MF_01813"/>
    </source>
</evidence>
<dbReference type="InterPro" id="IPR023576">
    <property type="entry name" value="UbiE/COQ5_MeTrFase_CS"/>
</dbReference>
<gene>
    <name evidence="5" type="primary">menG</name>
    <name evidence="7" type="ORF">IAB93_08045</name>
</gene>
<keyword evidence="3 5" id="KW-0808">Transferase</keyword>
<evidence type="ECO:0000313" key="8">
    <source>
        <dbReference type="Proteomes" id="UP000823597"/>
    </source>
</evidence>
<dbReference type="GO" id="GO:0032259">
    <property type="term" value="P:methylation"/>
    <property type="evidence" value="ECO:0007669"/>
    <property type="project" value="UniProtKB-KW"/>
</dbReference>
<dbReference type="Proteomes" id="UP000823597">
    <property type="component" value="Unassembled WGS sequence"/>
</dbReference>
<dbReference type="EC" id="2.1.1.163" evidence="5"/>
<evidence type="ECO:0000313" key="7">
    <source>
        <dbReference type="EMBL" id="MBO8465928.1"/>
    </source>
</evidence>
<dbReference type="PANTHER" id="PTHR43591">
    <property type="entry name" value="METHYLTRANSFERASE"/>
    <property type="match status" value="1"/>
</dbReference>
<dbReference type="AlphaFoldDB" id="A0A9D9I658"/>
<reference evidence="7" key="1">
    <citation type="submission" date="2020-10" db="EMBL/GenBank/DDBJ databases">
        <authorList>
            <person name="Gilroy R."/>
        </authorList>
    </citation>
    <scope>NUCLEOTIDE SEQUENCE</scope>
    <source>
        <strain evidence="7">10037</strain>
    </source>
</reference>
<keyword evidence="2 5" id="KW-0489">Methyltransferase</keyword>
<dbReference type="PROSITE" id="PS01183">
    <property type="entry name" value="UBIE_1"/>
    <property type="match status" value="1"/>
</dbReference>
<dbReference type="EMBL" id="JADIME010000084">
    <property type="protein sequence ID" value="MBO8465928.1"/>
    <property type="molecule type" value="Genomic_DNA"/>
</dbReference>
<dbReference type="GO" id="GO:0009234">
    <property type="term" value="P:menaquinone biosynthetic process"/>
    <property type="evidence" value="ECO:0007669"/>
    <property type="project" value="UniProtKB-UniRule"/>
</dbReference>
<dbReference type="InterPro" id="IPR029063">
    <property type="entry name" value="SAM-dependent_MTases_sf"/>
</dbReference>
<dbReference type="HAMAP" id="MF_01813">
    <property type="entry name" value="MenG_UbiE_methyltr"/>
    <property type="match status" value="1"/>
</dbReference>
<evidence type="ECO:0000256" key="1">
    <source>
        <dbReference type="ARBA" id="ARBA00022428"/>
    </source>
</evidence>
<comment type="function">
    <text evidence="5">Methyltransferase required for the conversion of demethylmenaquinol (DMKH2) to menaquinol (MKH2).</text>
</comment>
<feature type="binding site" evidence="5">
    <location>
        <position position="87"/>
    </location>
    <ligand>
        <name>S-adenosyl-L-methionine</name>
        <dbReference type="ChEBI" id="CHEBI:59789"/>
    </ligand>
</feature>
<keyword evidence="4 5" id="KW-0949">S-adenosyl-L-methionine</keyword>
<organism evidence="7 8">
    <name type="scientific">Candidatus Merdivivens pullistercoris</name>
    <dbReference type="NCBI Taxonomy" id="2840873"/>
    <lineage>
        <taxon>Bacteria</taxon>
        <taxon>Pseudomonadati</taxon>
        <taxon>Bacteroidota</taxon>
        <taxon>Bacteroidia</taxon>
        <taxon>Bacteroidales</taxon>
        <taxon>Muribaculaceae</taxon>
        <taxon>Muribaculaceae incertae sedis</taxon>
        <taxon>Candidatus Merdivivens</taxon>
    </lineage>
</organism>
<reference evidence="7" key="2">
    <citation type="journal article" date="2021" name="PeerJ">
        <title>Extensive microbial diversity within the chicken gut microbiome revealed by metagenomics and culture.</title>
        <authorList>
            <person name="Gilroy R."/>
            <person name="Ravi A."/>
            <person name="Getino M."/>
            <person name="Pursley I."/>
            <person name="Horton D.L."/>
            <person name="Alikhan N.F."/>
            <person name="Baker D."/>
            <person name="Gharbi K."/>
            <person name="Hall N."/>
            <person name="Watson M."/>
            <person name="Adriaenssens E.M."/>
            <person name="Foster-Nyarko E."/>
            <person name="Jarju S."/>
            <person name="Secka A."/>
            <person name="Antonio M."/>
            <person name="Oren A."/>
            <person name="Chaudhuri R.R."/>
            <person name="La Ragione R."/>
            <person name="Hildebrand F."/>
            <person name="Pallen M.J."/>
        </authorList>
    </citation>
    <scope>NUCLEOTIDE SEQUENCE</scope>
    <source>
        <strain evidence="7">10037</strain>
    </source>
</reference>
<dbReference type="InterPro" id="IPR004033">
    <property type="entry name" value="UbiE/COQ5_MeTrFase"/>
</dbReference>
<protein>
    <recommendedName>
        <fullName evidence="5">Demethylmenaquinone methyltransferase</fullName>
        <ecNumber evidence="5">2.1.1.163</ecNumber>
    </recommendedName>
</protein>
<keyword evidence="1 5" id="KW-0474">Menaquinone biosynthesis</keyword>
<sequence length="274" mass="30815">MGTIIKPYGDEGSKHEQVERMFDNIAPAYDRMNHLMSFGSDRAWRRKTIKALKKHSQGRILDIACGTGDMTFEIHRELSPKELVGADLSEGMLEVARRKWKQIREGQERKEPVKRGLPGEKGRQNATANPSGNPYTPAPDFIKCDCCEGLPFNDRSFDAVTVAFGVRNFEDLEKGISEIYRVLDHGGTLAVLELSVPAGFPFKQFYNLYAGRIIPAIGGKISKDRKAYSYLPESIAAFPQRENFLSILKRCGFTECSYKSLTFGTCTLYLAVRK</sequence>
<feature type="compositionally biased region" description="Basic and acidic residues" evidence="6">
    <location>
        <begin position="104"/>
        <end position="123"/>
    </location>
</feature>
<comment type="caution">
    <text evidence="7">The sequence shown here is derived from an EMBL/GenBank/DDBJ whole genome shotgun (WGS) entry which is preliminary data.</text>
</comment>
<comment type="pathway">
    <text evidence="5">Quinol/quinone metabolism; menaquinone biosynthesis; menaquinol from 1,4-dihydroxy-2-naphthoate: step 2/2.</text>
</comment>